<protein>
    <recommendedName>
        <fullName evidence="3">Lipoprotein</fullName>
    </recommendedName>
</protein>
<dbReference type="Proteomes" id="UP000016649">
    <property type="component" value="Unassembled WGS sequence"/>
</dbReference>
<keyword evidence="2" id="KW-1185">Reference proteome</keyword>
<evidence type="ECO:0000313" key="2">
    <source>
        <dbReference type="Proteomes" id="UP000016649"/>
    </source>
</evidence>
<evidence type="ECO:0000313" key="1">
    <source>
        <dbReference type="EMBL" id="ERJ93026.1"/>
    </source>
</evidence>
<organism evidence="1 2">
    <name type="scientific">Treponema lecithinolyticum ATCC 700332</name>
    <dbReference type="NCBI Taxonomy" id="1321815"/>
    <lineage>
        <taxon>Bacteria</taxon>
        <taxon>Pseudomonadati</taxon>
        <taxon>Spirochaetota</taxon>
        <taxon>Spirochaetia</taxon>
        <taxon>Spirochaetales</taxon>
        <taxon>Treponemataceae</taxon>
        <taxon>Treponema</taxon>
    </lineage>
</organism>
<gene>
    <name evidence="1" type="ORF">HMPREF9193_01248</name>
</gene>
<name>A0ABN0NYE4_TRELE</name>
<accession>A0ABN0NYE4</accession>
<dbReference type="EMBL" id="AWVH01000031">
    <property type="protein sequence ID" value="ERJ93026.1"/>
    <property type="molecule type" value="Genomic_DNA"/>
</dbReference>
<reference evidence="1 2" key="1">
    <citation type="submission" date="2013-08" db="EMBL/GenBank/DDBJ databases">
        <authorList>
            <person name="Weinstock G."/>
            <person name="Sodergren E."/>
            <person name="Wylie T."/>
            <person name="Fulton L."/>
            <person name="Fulton R."/>
            <person name="Fronick C."/>
            <person name="O'Laughlin M."/>
            <person name="Godfrey J."/>
            <person name="Miner T."/>
            <person name="Herter B."/>
            <person name="Appelbaum E."/>
            <person name="Cordes M."/>
            <person name="Lek S."/>
            <person name="Wollam A."/>
            <person name="Pepin K.H."/>
            <person name="Palsikar V.B."/>
            <person name="Mitreva M."/>
            <person name="Wilson R.K."/>
        </authorList>
    </citation>
    <scope>NUCLEOTIDE SEQUENCE [LARGE SCALE GENOMIC DNA]</scope>
    <source>
        <strain evidence="1 2">ATCC 700332</strain>
    </source>
</reference>
<evidence type="ECO:0008006" key="3">
    <source>
        <dbReference type="Google" id="ProtNLM"/>
    </source>
</evidence>
<proteinExistence type="predicted"/>
<sequence length="207" mass="22999">MPAALFLEITMKKRTFFTAVFLTSLGTALLFCFTACKMDVPISKPAVDNREPITESDIFGEYDGDVIPVMNGIVFGKTSEKIQIKKSPGTQKITFRTREQTSYKSIMPADLSYGFKEITLVPAADRKSFSFSATGGYLRLHSPPSDITGEEVSTKTVLKDGSIYKKEGKVYIKYIVEYDVNDIRATIPTLPKDHKTLASVMKNGVKQ</sequence>
<comment type="caution">
    <text evidence="1">The sequence shown here is derived from an EMBL/GenBank/DDBJ whole genome shotgun (WGS) entry which is preliminary data.</text>
</comment>